<dbReference type="InterPro" id="IPR005843">
    <property type="entry name" value="A-D-PHexomutase_C"/>
</dbReference>
<dbReference type="Gene3D" id="3.40.120.10">
    <property type="entry name" value="Alpha-D-Glucose-1,6-Bisphosphate, subunit A, domain 3"/>
    <property type="match status" value="3"/>
</dbReference>
<dbReference type="InterPro" id="IPR036900">
    <property type="entry name" value="A-D-PHexomutase_C_sf"/>
</dbReference>
<dbReference type="InterPro" id="IPR005845">
    <property type="entry name" value="A-D-PHexomutase_a/b/a-II"/>
</dbReference>
<dbReference type="GO" id="GO:0005634">
    <property type="term" value="C:nucleus"/>
    <property type="evidence" value="ECO:0007669"/>
    <property type="project" value="TreeGrafter"/>
</dbReference>
<evidence type="ECO:0000259" key="10">
    <source>
        <dbReference type="Pfam" id="PF02879"/>
    </source>
</evidence>
<evidence type="ECO:0000256" key="1">
    <source>
        <dbReference type="ARBA" id="ARBA00001946"/>
    </source>
</evidence>
<dbReference type="GO" id="GO:0000287">
    <property type="term" value="F:magnesium ion binding"/>
    <property type="evidence" value="ECO:0007669"/>
    <property type="project" value="InterPro"/>
</dbReference>
<dbReference type="PANTHER" id="PTHR45745:SF1">
    <property type="entry name" value="PHOSPHOGLUCOMUTASE 2B-RELATED"/>
    <property type="match status" value="1"/>
</dbReference>
<feature type="domain" description="Alpha-D-phosphohexomutase alpha/beta/alpha" evidence="10">
    <location>
        <begin position="151"/>
        <end position="252"/>
    </location>
</feature>
<dbReference type="InterPro" id="IPR016055">
    <property type="entry name" value="A-D-PHexomutase_a/b/a-I/II/III"/>
</dbReference>
<accession>D5GGU2</accession>
<keyword evidence="13" id="KW-1185">Reference proteome</keyword>
<name>D5GGU2_TUBMM</name>
<dbReference type="Gene3D" id="3.30.310.50">
    <property type="entry name" value="Alpha-D-phosphohexomutase, C-terminal domain"/>
    <property type="match status" value="1"/>
</dbReference>
<gene>
    <name evidence="12" type="ORF">GSTUM_00007514001</name>
</gene>
<dbReference type="STRING" id="656061.D5GGU2"/>
<dbReference type="KEGG" id="tml:GSTUM_00007514001"/>
<dbReference type="Pfam" id="PF00408">
    <property type="entry name" value="PGM_PMM_IV"/>
    <property type="match status" value="1"/>
</dbReference>
<evidence type="ECO:0000256" key="6">
    <source>
        <dbReference type="ARBA" id="ARBA00023235"/>
    </source>
</evidence>
<dbReference type="GO" id="GO:0006166">
    <property type="term" value="P:purine ribonucleoside salvage"/>
    <property type="evidence" value="ECO:0007669"/>
    <property type="project" value="EnsemblFungi"/>
</dbReference>
<dbReference type="InterPro" id="IPR005846">
    <property type="entry name" value="A-D-PHexomutase_a/b/a-III"/>
</dbReference>
<dbReference type="Pfam" id="PF02878">
    <property type="entry name" value="PGM_PMM_I"/>
    <property type="match status" value="1"/>
</dbReference>
<evidence type="ECO:0000256" key="2">
    <source>
        <dbReference type="ARBA" id="ARBA00010231"/>
    </source>
</evidence>
<dbReference type="Pfam" id="PF02879">
    <property type="entry name" value="PGM_PMM_II"/>
    <property type="match status" value="1"/>
</dbReference>
<dbReference type="PROSITE" id="PS00710">
    <property type="entry name" value="PGM_PMM"/>
    <property type="match status" value="1"/>
</dbReference>
<comment type="cofactor">
    <cofactor evidence="1">
        <name>Mg(2+)</name>
        <dbReference type="ChEBI" id="CHEBI:18420"/>
    </cofactor>
</comment>
<organism evidence="12 13">
    <name type="scientific">Tuber melanosporum (strain Mel28)</name>
    <name type="common">Perigord black truffle</name>
    <dbReference type="NCBI Taxonomy" id="656061"/>
    <lineage>
        <taxon>Eukaryota</taxon>
        <taxon>Fungi</taxon>
        <taxon>Dikarya</taxon>
        <taxon>Ascomycota</taxon>
        <taxon>Pezizomycotina</taxon>
        <taxon>Pezizomycetes</taxon>
        <taxon>Pezizales</taxon>
        <taxon>Tuberaceae</taxon>
        <taxon>Tuber</taxon>
    </lineage>
</organism>
<protein>
    <submittedName>
        <fullName evidence="12">(Perigord truffle) hypothetical protein</fullName>
    </submittedName>
</protein>
<dbReference type="GO" id="GO:0046115">
    <property type="term" value="P:guanosine catabolic process"/>
    <property type="evidence" value="ECO:0007669"/>
    <property type="project" value="EnsemblFungi"/>
</dbReference>
<keyword evidence="6" id="KW-0413">Isomerase</keyword>
<dbReference type="FunCoup" id="D5GGU2">
    <property type="interactions" value="286"/>
</dbReference>
<feature type="domain" description="Alpha-D-phosphohexomutase C-terminal" evidence="8">
    <location>
        <begin position="457"/>
        <end position="499"/>
    </location>
</feature>
<evidence type="ECO:0000259" key="11">
    <source>
        <dbReference type="Pfam" id="PF02880"/>
    </source>
</evidence>
<dbReference type="RefSeq" id="XP_002839523.1">
    <property type="nucleotide sequence ID" value="XM_002839477.1"/>
</dbReference>
<evidence type="ECO:0000256" key="3">
    <source>
        <dbReference type="ARBA" id="ARBA00022553"/>
    </source>
</evidence>
<sequence>MEAGFSRMNDVTVIQASQGLASYLISECPQPGVVIGYDHRHNSERFAKLTAAAMIRCGIKASFGGAPAEGYTGAKITGCYSAGVMITASHNPAQDNGYKVYWGNGCQIIPPHDKNIAQRIEENLEPKCWDVGLVDRDGGVVRPVKQVTDAYFAALRELEVGLGCREDRRLQFVYTPMHGVGLSFMWRIATEMGLGDYMMPVSATPDPNFPTVKFPNPEEKGALDLAIATAERKGIHLVLASDPDADRFAAAEKLPSGKWHVFTGNQLGVLFAAHVISVYRKEGKDISKLSMLASTVSTQMLRAMADTEGFHYNETLTGFKWLGNRAITLEKNGYDVAYAFEEAIGYMFSPIVHDKDGIAAASVFLTMARQWAKEGFTVCQKLEQLYQKYGYFEAANSYFASPDPLVTKEVFAAIRKLGDPHPAKIGNRDIIKWRDLTVGYDSSTQNREPELPVSKNSEMITVELENGVRFTVRASGTEPKIKMYIECSASSSGKAKAGAQEVSEALTKEWFRPAQTGLKLP</sequence>
<dbReference type="GO" id="GO:0008973">
    <property type="term" value="F:phosphopentomutase activity"/>
    <property type="evidence" value="ECO:0007669"/>
    <property type="project" value="EnsemblFungi"/>
</dbReference>
<dbReference type="AlphaFoldDB" id="D5GGU2"/>
<evidence type="ECO:0000256" key="4">
    <source>
        <dbReference type="ARBA" id="ARBA00022723"/>
    </source>
</evidence>
<dbReference type="GeneID" id="9181684"/>
<dbReference type="InParanoid" id="D5GGU2"/>
<dbReference type="eggNOG" id="KOG1220">
    <property type="taxonomic scope" value="Eukaryota"/>
</dbReference>
<evidence type="ECO:0000259" key="8">
    <source>
        <dbReference type="Pfam" id="PF00408"/>
    </source>
</evidence>
<keyword evidence="3" id="KW-0597">Phosphoprotein</keyword>
<dbReference type="OMA" id="GYCVDPE"/>
<dbReference type="Pfam" id="PF02880">
    <property type="entry name" value="PGM_PMM_III"/>
    <property type="match status" value="1"/>
</dbReference>
<evidence type="ECO:0000256" key="5">
    <source>
        <dbReference type="ARBA" id="ARBA00022842"/>
    </source>
</evidence>
<reference evidence="12 13" key="1">
    <citation type="journal article" date="2010" name="Nature">
        <title>Perigord black truffle genome uncovers evolutionary origins and mechanisms of symbiosis.</title>
        <authorList>
            <person name="Martin F."/>
            <person name="Kohler A."/>
            <person name="Murat C."/>
            <person name="Balestrini R."/>
            <person name="Coutinho P.M."/>
            <person name="Jaillon O."/>
            <person name="Montanini B."/>
            <person name="Morin E."/>
            <person name="Noel B."/>
            <person name="Percudani R."/>
            <person name="Porcel B."/>
            <person name="Rubini A."/>
            <person name="Amicucci A."/>
            <person name="Amselem J."/>
            <person name="Anthouard V."/>
            <person name="Arcioni S."/>
            <person name="Artiguenave F."/>
            <person name="Aury J.M."/>
            <person name="Ballario P."/>
            <person name="Bolchi A."/>
            <person name="Brenna A."/>
            <person name="Brun A."/>
            <person name="Buee M."/>
            <person name="Cantarel B."/>
            <person name="Chevalier G."/>
            <person name="Couloux A."/>
            <person name="Da Silva C."/>
            <person name="Denoeud F."/>
            <person name="Duplessis S."/>
            <person name="Ghignone S."/>
            <person name="Hilselberger B."/>
            <person name="Iotti M."/>
            <person name="Marcais B."/>
            <person name="Mello A."/>
            <person name="Miranda M."/>
            <person name="Pacioni G."/>
            <person name="Quesneville H."/>
            <person name="Riccioni C."/>
            <person name="Ruotolo R."/>
            <person name="Splivallo R."/>
            <person name="Stocchi V."/>
            <person name="Tisserant E."/>
            <person name="Viscomi A.R."/>
            <person name="Zambonelli A."/>
            <person name="Zampieri E."/>
            <person name="Henrissat B."/>
            <person name="Lebrun M.H."/>
            <person name="Paolocci F."/>
            <person name="Bonfante P."/>
            <person name="Ottonello S."/>
            <person name="Wincker P."/>
        </authorList>
    </citation>
    <scope>NUCLEOTIDE SEQUENCE [LARGE SCALE GENOMIC DNA]</scope>
    <source>
        <strain evidence="12 13">Mel28</strain>
    </source>
</reference>
<feature type="domain" description="Alpha-D-phosphohexomutase alpha/beta/alpha" evidence="11">
    <location>
        <begin position="264"/>
        <end position="389"/>
    </location>
</feature>
<dbReference type="SUPFAM" id="SSF53738">
    <property type="entry name" value="Phosphoglucomutase, first 3 domains"/>
    <property type="match status" value="3"/>
</dbReference>
<dbReference type="Proteomes" id="UP000006911">
    <property type="component" value="Unassembled WGS sequence"/>
</dbReference>
<dbReference type="CDD" id="cd05799">
    <property type="entry name" value="PGM2"/>
    <property type="match status" value="1"/>
</dbReference>
<comment type="similarity">
    <text evidence="2 7">Belongs to the phosphohexose mutase family.</text>
</comment>
<evidence type="ECO:0000313" key="13">
    <source>
        <dbReference type="Proteomes" id="UP000006911"/>
    </source>
</evidence>
<dbReference type="InterPro" id="IPR016066">
    <property type="entry name" value="A-D-PHexomutase_CS"/>
</dbReference>
<dbReference type="HOGENOM" id="CLU_016950_0_1_1"/>
<proteinExistence type="inferred from homology"/>
<feature type="domain" description="Alpha-D-phosphohexomutase alpha/beta/alpha" evidence="9">
    <location>
        <begin position="6"/>
        <end position="124"/>
    </location>
</feature>
<keyword evidence="4 7" id="KW-0479">Metal-binding</keyword>
<dbReference type="InterPro" id="IPR005844">
    <property type="entry name" value="A-D-PHexomutase_a/b/a-I"/>
</dbReference>
<dbReference type="GO" id="GO:0006148">
    <property type="term" value="P:inosine catabolic process"/>
    <property type="evidence" value="ECO:0007669"/>
    <property type="project" value="EnsemblFungi"/>
</dbReference>
<dbReference type="GO" id="GO:0005975">
    <property type="term" value="P:carbohydrate metabolic process"/>
    <property type="evidence" value="ECO:0007669"/>
    <property type="project" value="InterPro"/>
</dbReference>
<dbReference type="EMBL" id="FN430275">
    <property type="protein sequence ID" value="CAZ83714.1"/>
    <property type="molecule type" value="Genomic_DNA"/>
</dbReference>
<dbReference type="SUPFAM" id="SSF55957">
    <property type="entry name" value="Phosphoglucomutase, C-terminal domain"/>
    <property type="match status" value="1"/>
</dbReference>
<keyword evidence="5 7" id="KW-0460">Magnesium</keyword>
<dbReference type="PANTHER" id="PTHR45745">
    <property type="entry name" value="PHOSPHOMANNOMUTASE 45A"/>
    <property type="match status" value="1"/>
</dbReference>
<evidence type="ECO:0000256" key="7">
    <source>
        <dbReference type="RuleBase" id="RU004326"/>
    </source>
</evidence>
<evidence type="ECO:0000313" key="12">
    <source>
        <dbReference type="EMBL" id="CAZ83714.1"/>
    </source>
</evidence>
<evidence type="ECO:0000259" key="9">
    <source>
        <dbReference type="Pfam" id="PF02878"/>
    </source>
</evidence>